<dbReference type="PANTHER" id="PTHR42800:SF3">
    <property type="entry name" value="GLYCOSYL HYDROLASE FAMILY 32 N-TERMINAL DOMAIN-CONTAINING PROTEIN"/>
    <property type="match status" value="1"/>
</dbReference>
<keyword evidence="3" id="KW-0326">Glycosidase</keyword>
<dbReference type="InterPro" id="IPR013148">
    <property type="entry name" value="Glyco_hydro_32_N"/>
</dbReference>
<dbReference type="Gene3D" id="2.115.10.20">
    <property type="entry name" value="Glycosyl hydrolase domain, family 43"/>
    <property type="match status" value="1"/>
</dbReference>
<evidence type="ECO:0000259" key="7">
    <source>
        <dbReference type="Pfam" id="PF08244"/>
    </source>
</evidence>
<dbReference type="GO" id="GO:0004575">
    <property type="term" value="F:sucrose alpha-glucosidase activity"/>
    <property type="evidence" value="ECO:0007669"/>
    <property type="project" value="TreeGrafter"/>
</dbReference>
<feature type="signal peptide" evidence="5">
    <location>
        <begin position="1"/>
        <end position="23"/>
    </location>
</feature>
<evidence type="ECO:0000313" key="8">
    <source>
        <dbReference type="EMBL" id="RMZ04667.1"/>
    </source>
</evidence>
<evidence type="ECO:0008006" key="10">
    <source>
        <dbReference type="Google" id="ProtNLM"/>
    </source>
</evidence>
<comment type="similarity">
    <text evidence="1">Belongs to the glycosyl hydrolase 32 family.</text>
</comment>
<feature type="region of interest" description="Disordered" evidence="4">
    <location>
        <begin position="826"/>
        <end position="851"/>
    </location>
</feature>
<dbReference type="PANTHER" id="PTHR42800">
    <property type="entry name" value="EXOINULINASE INUD (AFU_ORTHOLOGUE AFUA_5G00480)"/>
    <property type="match status" value="1"/>
</dbReference>
<organism evidence="8 9">
    <name type="scientific">Hortaea werneckii</name>
    <name type="common">Black yeast</name>
    <name type="synonym">Cladosporium werneckii</name>
    <dbReference type="NCBI Taxonomy" id="91943"/>
    <lineage>
        <taxon>Eukaryota</taxon>
        <taxon>Fungi</taxon>
        <taxon>Dikarya</taxon>
        <taxon>Ascomycota</taxon>
        <taxon>Pezizomycotina</taxon>
        <taxon>Dothideomycetes</taxon>
        <taxon>Dothideomycetidae</taxon>
        <taxon>Mycosphaerellales</taxon>
        <taxon>Teratosphaeriaceae</taxon>
        <taxon>Hortaea</taxon>
    </lineage>
</organism>
<dbReference type="SUPFAM" id="SSF75005">
    <property type="entry name" value="Arabinanase/levansucrase/invertase"/>
    <property type="match status" value="1"/>
</dbReference>
<comment type="caution">
    <text evidence="8">The sequence shown here is derived from an EMBL/GenBank/DDBJ whole genome shotgun (WGS) entry which is preliminary data.</text>
</comment>
<evidence type="ECO:0000256" key="2">
    <source>
        <dbReference type="ARBA" id="ARBA00022801"/>
    </source>
</evidence>
<feature type="domain" description="Glycosyl hydrolase family 32 C-terminal" evidence="7">
    <location>
        <begin position="501"/>
        <end position="653"/>
    </location>
</feature>
<evidence type="ECO:0000256" key="1">
    <source>
        <dbReference type="ARBA" id="ARBA00009902"/>
    </source>
</evidence>
<dbReference type="InterPro" id="IPR023296">
    <property type="entry name" value="Glyco_hydro_beta-prop_sf"/>
</dbReference>
<feature type="chain" id="PRO_5018332852" description="Glycosyl hydrolase family 32 N-terminal domain-containing protein" evidence="5">
    <location>
        <begin position="24"/>
        <end position="877"/>
    </location>
</feature>
<dbReference type="InterPro" id="IPR001362">
    <property type="entry name" value="Glyco_hydro_32"/>
</dbReference>
<dbReference type="InterPro" id="IPR013189">
    <property type="entry name" value="Glyco_hydro_32_C"/>
</dbReference>
<protein>
    <recommendedName>
        <fullName evidence="10">Glycosyl hydrolase family 32 N-terminal domain-containing protein</fullName>
    </recommendedName>
</protein>
<accession>A0A3M7GVA9</accession>
<dbReference type="Gene3D" id="2.60.120.560">
    <property type="entry name" value="Exo-inulinase, domain 1"/>
    <property type="match status" value="1"/>
</dbReference>
<evidence type="ECO:0000256" key="5">
    <source>
        <dbReference type="SAM" id="SignalP"/>
    </source>
</evidence>
<sequence length="877" mass="95036">MAVAYKIRLTYAALLGSVPFGLAQHHYGPPRGGPRQGTKTWSGHGWGSSSTATSGSASSTASSDSGSQSCNMLTSEDIESAGNNTLFTRWRPHSHFLAPAGWMNDPCAPIYDPKRDVYHLFYQWHPQHINWGNISWGYATSKDMITWEDYNGWENSEALALGPTGYGNYNGLGIFSGTGQPVNMQGEEDGTLLLFYTSVAHLPTNWQIEYQPFTETQSLAYSTDGGKTWEEYEGNPVINTTTNLPPMNWNVTGFRDPFFEPWPAMDQILGMHEPHYYAVFGSGIKGVGPRMPLWSAPASDLTDWTFQGALWEPAANTSLGPIISTATYGFNFEVSGFFSLPDSDGNLHYYIEMGTEGNNLTFHPSNHWALWNEGIVSRRENGSAEFTPTAGGAADWGLSYALTSFNDTKNNRRVQWAWAPEDLVGDSGLFSAKQQGFQGSLALPRELFVHETKGVMNVNGSVAYSREATLEHNQDGTFKATTLGIKPLADVVEGLVADASHKDFNVGTVSSSKVIQQEGSAHMELKASITSATGACGLIIGASPDMTEYTTISYQPTNNTIIVDRSMSSTIDGFNNASVTGYFHPYTIRQHDGSSKQEAINMDVFVDGSLVEIYINERFALATRIYPSMECSTGFGVYVEDGAEATFEGVEAWMGTLNVWPGRPLDSSSPLIWDTAAETNNYTWCYINDTGGSEHMSNRPRNTDVQKQINQRLVGGRHSLRERRAQREPREHLHEIIVRRVQPQRQAFELMDLLAGMIVIPAFFGSRLDTGGAASAGKRIGHGDVQRAQRGNLAAIGDSPRGSGGADVGDARADAIDGLLEQAVGLRDPAGEGDGGEEDGAEPGEGEALGANDAVLAQLGEEVAGDCFAAGTIVSGG</sequence>
<dbReference type="SUPFAM" id="SSF49899">
    <property type="entry name" value="Concanavalin A-like lectins/glucanases"/>
    <property type="match status" value="1"/>
</dbReference>
<dbReference type="GO" id="GO:0005737">
    <property type="term" value="C:cytoplasm"/>
    <property type="evidence" value="ECO:0007669"/>
    <property type="project" value="TreeGrafter"/>
</dbReference>
<dbReference type="Pfam" id="PF08244">
    <property type="entry name" value="Glyco_hydro_32C"/>
    <property type="match status" value="1"/>
</dbReference>
<feature type="region of interest" description="Disordered" evidence="4">
    <location>
        <begin position="27"/>
        <end position="71"/>
    </location>
</feature>
<feature type="region of interest" description="Disordered" evidence="4">
    <location>
        <begin position="791"/>
        <end position="810"/>
    </location>
</feature>
<dbReference type="EMBL" id="QWIQ01000135">
    <property type="protein sequence ID" value="RMZ04667.1"/>
    <property type="molecule type" value="Genomic_DNA"/>
</dbReference>
<keyword evidence="5" id="KW-0732">Signal</keyword>
<evidence type="ECO:0000259" key="6">
    <source>
        <dbReference type="Pfam" id="PF00251"/>
    </source>
</evidence>
<dbReference type="Pfam" id="PF00251">
    <property type="entry name" value="Glyco_hydro_32N"/>
    <property type="match status" value="1"/>
</dbReference>
<reference evidence="8 9" key="1">
    <citation type="journal article" date="2018" name="BMC Genomics">
        <title>Genomic evidence for intraspecific hybridization in a clonal and extremely halotolerant yeast.</title>
        <authorList>
            <person name="Gostincar C."/>
            <person name="Stajich J.E."/>
            <person name="Zupancic J."/>
            <person name="Zalar P."/>
            <person name="Gunde-Cimerman N."/>
        </authorList>
    </citation>
    <scope>NUCLEOTIDE SEQUENCE [LARGE SCALE GENOMIC DNA]</scope>
    <source>
        <strain evidence="8 9">EXF-171</strain>
    </source>
</reference>
<feature type="compositionally biased region" description="Acidic residues" evidence="4">
    <location>
        <begin position="834"/>
        <end position="845"/>
    </location>
</feature>
<evidence type="ECO:0000256" key="4">
    <source>
        <dbReference type="SAM" id="MobiDB-lite"/>
    </source>
</evidence>
<dbReference type="SMART" id="SM00640">
    <property type="entry name" value="Glyco_32"/>
    <property type="match status" value="1"/>
</dbReference>
<dbReference type="InterPro" id="IPR013320">
    <property type="entry name" value="ConA-like_dom_sf"/>
</dbReference>
<dbReference type="Proteomes" id="UP000281468">
    <property type="component" value="Unassembled WGS sequence"/>
</dbReference>
<evidence type="ECO:0000256" key="3">
    <source>
        <dbReference type="ARBA" id="ARBA00023295"/>
    </source>
</evidence>
<name>A0A3M7GVA9_HORWE</name>
<evidence type="ECO:0000313" key="9">
    <source>
        <dbReference type="Proteomes" id="UP000281468"/>
    </source>
</evidence>
<proteinExistence type="inferred from homology"/>
<gene>
    <name evidence="8" type="ORF">D0862_05226</name>
</gene>
<feature type="compositionally biased region" description="Low complexity" evidence="4">
    <location>
        <begin position="37"/>
        <end position="69"/>
    </location>
</feature>
<dbReference type="CDD" id="cd18621">
    <property type="entry name" value="GH32_XdINV-like"/>
    <property type="match status" value="1"/>
</dbReference>
<dbReference type="VEuPathDB" id="FungiDB:BTJ68_01295"/>
<dbReference type="AlphaFoldDB" id="A0A3M7GVA9"/>
<keyword evidence="2" id="KW-0378">Hydrolase</keyword>
<feature type="domain" description="Glycosyl hydrolase family 32 N-terminal" evidence="6">
    <location>
        <begin position="95"/>
        <end position="453"/>
    </location>
</feature>
<dbReference type="GO" id="GO:0005987">
    <property type="term" value="P:sucrose catabolic process"/>
    <property type="evidence" value="ECO:0007669"/>
    <property type="project" value="TreeGrafter"/>
</dbReference>